<dbReference type="Proteomes" id="UP001161017">
    <property type="component" value="Unassembled WGS sequence"/>
</dbReference>
<keyword evidence="2" id="KW-0521">NADP</keyword>
<evidence type="ECO:0000313" key="5">
    <source>
        <dbReference type="Proteomes" id="UP001161017"/>
    </source>
</evidence>
<accession>A0AA43TPM3</accession>
<dbReference type="SUPFAM" id="SSF51735">
    <property type="entry name" value="NAD(P)-binding Rossmann-fold domains"/>
    <property type="match status" value="1"/>
</dbReference>
<keyword evidence="3 4" id="KW-0560">Oxidoreductase</keyword>
<dbReference type="PANTHER" id="PTHR24320:SF236">
    <property type="entry name" value="SHORT-CHAIN DEHYDROGENASE-RELATED"/>
    <property type="match status" value="1"/>
</dbReference>
<dbReference type="EC" id="1.3.1.33" evidence="4"/>
<dbReference type="PANTHER" id="PTHR24320">
    <property type="entry name" value="RETINOL DEHYDROGENASE"/>
    <property type="match status" value="1"/>
</dbReference>
<reference evidence="4" key="1">
    <citation type="journal article" date="2023" name="Genome Biol. Evol.">
        <title>First Whole Genome Sequence and Flow Cytometry Genome Size Data for the Lichen-Forming Fungus Ramalina farinacea (Ascomycota).</title>
        <authorList>
            <person name="Llewellyn T."/>
            <person name="Mian S."/>
            <person name="Hill R."/>
            <person name="Leitch I.J."/>
            <person name="Gaya E."/>
        </authorList>
    </citation>
    <scope>NUCLEOTIDE SEQUENCE</scope>
    <source>
        <strain evidence="4">LIQ254RAFAR</strain>
    </source>
</reference>
<comment type="similarity">
    <text evidence="1">Belongs to the short-chain dehydrogenases/reductases (SDR) family.</text>
</comment>
<dbReference type="GO" id="GO:0016630">
    <property type="term" value="F:protochlorophyllide reductase activity"/>
    <property type="evidence" value="ECO:0007669"/>
    <property type="project" value="UniProtKB-EC"/>
</dbReference>
<dbReference type="Gene3D" id="3.40.50.720">
    <property type="entry name" value="NAD(P)-binding Rossmann-like Domain"/>
    <property type="match status" value="1"/>
</dbReference>
<evidence type="ECO:0000313" key="4">
    <source>
        <dbReference type="EMBL" id="MDI1486706.1"/>
    </source>
</evidence>
<dbReference type="InterPro" id="IPR036291">
    <property type="entry name" value="NAD(P)-bd_dom_sf"/>
</dbReference>
<comment type="caution">
    <text evidence="4">The sequence shown here is derived from an EMBL/GenBank/DDBJ whole genome shotgun (WGS) entry which is preliminary data.</text>
</comment>
<dbReference type="Pfam" id="PF00106">
    <property type="entry name" value="adh_short"/>
    <property type="match status" value="1"/>
</dbReference>
<dbReference type="AlphaFoldDB" id="A0AA43TPM3"/>
<evidence type="ECO:0000256" key="2">
    <source>
        <dbReference type="ARBA" id="ARBA00022857"/>
    </source>
</evidence>
<proteinExistence type="inferred from homology"/>
<evidence type="ECO:0000256" key="1">
    <source>
        <dbReference type="ARBA" id="ARBA00006484"/>
    </source>
</evidence>
<organism evidence="4 5">
    <name type="scientific">Ramalina farinacea</name>
    <dbReference type="NCBI Taxonomy" id="258253"/>
    <lineage>
        <taxon>Eukaryota</taxon>
        <taxon>Fungi</taxon>
        <taxon>Dikarya</taxon>
        <taxon>Ascomycota</taxon>
        <taxon>Pezizomycotina</taxon>
        <taxon>Lecanoromycetes</taxon>
        <taxon>OSLEUM clade</taxon>
        <taxon>Lecanoromycetidae</taxon>
        <taxon>Lecanorales</taxon>
        <taxon>Lecanorineae</taxon>
        <taxon>Ramalinaceae</taxon>
        <taxon>Ramalina</taxon>
    </lineage>
</organism>
<keyword evidence="5" id="KW-1185">Reference proteome</keyword>
<evidence type="ECO:0000256" key="3">
    <source>
        <dbReference type="ARBA" id="ARBA00023002"/>
    </source>
</evidence>
<name>A0AA43TPM3_9LECA</name>
<protein>
    <submittedName>
        <fullName evidence="4">Short-chain alcohol dehydrogenase</fullName>
        <ecNumber evidence="4">1.3.1.33</ecNumber>
    </submittedName>
</protein>
<dbReference type="EMBL" id="JAPUFD010000004">
    <property type="protein sequence ID" value="MDI1486706.1"/>
    <property type="molecule type" value="Genomic_DNA"/>
</dbReference>
<dbReference type="PRINTS" id="PR00081">
    <property type="entry name" value="GDHRDH"/>
</dbReference>
<dbReference type="InterPro" id="IPR002347">
    <property type="entry name" value="SDR_fam"/>
</dbReference>
<gene>
    <name evidence="4" type="primary">RDH1_1</name>
    <name evidence="4" type="ORF">OHK93_005966</name>
</gene>
<sequence length="308" mass="33194">MVSSFSQAFPPAPTFTEKNVRNLSGATFIVTGAASGVGYELAKILYSKGGNIYVAARSPDKVNRAIKSIQDGTPESRGQLHPLILDLSDFPSIKKAANQFLERESRLDVLVHNAGLMTPPAGSVNKTGHDLEMATNCLGPFILNQLLEPLMVRTAQQGGTSRPDGVRIVWVSSMLTALVPAGGIQFDEKSGSPRVLKNAMNNYMQTKVGNLFLASEEAKRVGKDGVLSLSIIMGLLFKPPLFGAYSELFAALSPDVTSKNNGDFIIPWGRFGDLPEQLENGLKSKAEGGTGVAGQFWSWCVRETQEYV</sequence>